<reference evidence="6 7" key="1">
    <citation type="submission" date="2024-03" db="EMBL/GenBank/DDBJ databases">
        <title>Complete genome sequence of the green alga Chloropicon roscoffensis RCC1871.</title>
        <authorList>
            <person name="Lemieux C."/>
            <person name="Pombert J.-F."/>
            <person name="Otis C."/>
            <person name="Turmel M."/>
        </authorList>
    </citation>
    <scope>NUCLEOTIDE SEQUENCE [LARGE SCALE GENOMIC DNA]</scope>
    <source>
        <strain evidence="6 7">RCC1871</strain>
    </source>
</reference>
<dbReference type="EMBL" id="CP151509">
    <property type="protein sequence ID" value="WZN64397.1"/>
    <property type="molecule type" value="Genomic_DNA"/>
</dbReference>
<feature type="region of interest" description="Disordered" evidence="4">
    <location>
        <begin position="1"/>
        <end position="20"/>
    </location>
</feature>
<dbReference type="InterPro" id="IPR043504">
    <property type="entry name" value="Peptidase_S1_PA_chymotrypsin"/>
</dbReference>
<keyword evidence="3" id="KW-0378">Hydrolase</keyword>
<gene>
    <name evidence="6" type="ORF">HKI87_09g59530</name>
</gene>
<evidence type="ECO:0000313" key="6">
    <source>
        <dbReference type="EMBL" id="WZN64397.1"/>
    </source>
</evidence>
<dbReference type="PANTHER" id="PTHR24276">
    <property type="entry name" value="POLYSERASE-RELATED"/>
    <property type="match status" value="1"/>
</dbReference>
<dbReference type="InterPro" id="IPR001254">
    <property type="entry name" value="Trypsin_dom"/>
</dbReference>
<keyword evidence="7" id="KW-1185">Reference proteome</keyword>
<evidence type="ECO:0000313" key="7">
    <source>
        <dbReference type="Proteomes" id="UP001472866"/>
    </source>
</evidence>
<dbReference type="SMART" id="SM00020">
    <property type="entry name" value="Tryp_SPc"/>
    <property type="match status" value="1"/>
</dbReference>
<comment type="similarity">
    <text evidence="1">Belongs to the peptidase S1 family.</text>
</comment>
<organism evidence="6 7">
    <name type="scientific">Chloropicon roscoffensis</name>
    <dbReference type="NCBI Taxonomy" id="1461544"/>
    <lineage>
        <taxon>Eukaryota</taxon>
        <taxon>Viridiplantae</taxon>
        <taxon>Chlorophyta</taxon>
        <taxon>Chloropicophyceae</taxon>
        <taxon>Chloropicales</taxon>
        <taxon>Chloropicaceae</taxon>
        <taxon>Chloropicon</taxon>
    </lineage>
</organism>
<evidence type="ECO:0000259" key="5">
    <source>
        <dbReference type="PROSITE" id="PS50240"/>
    </source>
</evidence>
<dbReference type="GO" id="GO:0004252">
    <property type="term" value="F:serine-type endopeptidase activity"/>
    <property type="evidence" value="ECO:0007669"/>
    <property type="project" value="InterPro"/>
</dbReference>
<accession>A0AAX4PEJ6</accession>
<protein>
    <submittedName>
        <fullName evidence="6">Peptidase S1 domain-containing protein</fullName>
    </submittedName>
</protein>
<sequence length="568" mass="61439">MEAARTTMARRSRSRSTTTGPPVSAFLHLVACALTVIIAMSPCIAQASQLRTPLIFNGTPRRTEEFPFAAIICKDRSARFGAGAYSDRGQTCRPMCTGSLVSPGVVLTAAHCFMEFPEVYDYDNDFAGREEYEKDLIASYRVIFDREVSGPHAVADAKRIKKIVVGEPFVFKRSSAIWDVALVFLEDCEGDRDPIRMLAAEDDEEEAGASAFSVADGQGCFDLSAHRCMDCASGPRTESACEASGGHYTSKCDCSGHPPRGLSGNGTARANHKVPAAVSVLGFGDSENFCVGPKGGRDAYDPLQAMTYDVKSCTTDKVCLKHPSRCDPRAMMCMTQLDAASCTGDSGGPIFFEFPKSYRSGEAGGGGDGEAFAHWTDLLSLPEEEEESAEGDAYTPIRRHGSSLDGEVIYFDEGGVGGDPRAVTMDRHGHWTDEISREASSSVIVEPRPGVFADYRDPNGFGNAPPLPHLALDLDGEEGEGGGKARERPRWVQVGVLSGGEILSASQYHTREKKSQGRNTETKGFVDHATGALLPAYTSWLKKWIALDKCLAESKLDLDDLFYKYSDL</sequence>
<dbReference type="InterPro" id="IPR001314">
    <property type="entry name" value="Peptidase_S1A"/>
</dbReference>
<dbReference type="PANTHER" id="PTHR24276:SF98">
    <property type="entry name" value="FI18310P1-RELATED"/>
    <property type="match status" value="1"/>
</dbReference>
<name>A0AAX4PEJ6_9CHLO</name>
<keyword evidence="3" id="KW-0645">Protease</keyword>
<keyword evidence="2" id="KW-1015">Disulfide bond</keyword>
<dbReference type="PROSITE" id="PS00134">
    <property type="entry name" value="TRYPSIN_HIS"/>
    <property type="match status" value="1"/>
</dbReference>
<dbReference type="InterPro" id="IPR018114">
    <property type="entry name" value="TRYPSIN_HIS"/>
</dbReference>
<dbReference type="InterPro" id="IPR050430">
    <property type="entry name" value="Peptidase_S1"/>
</dbReference>
<evidence type="ECO:0000256" key="2">
    <source>
        <dbReference type="ARBA" id="ARBA00023157"/>
    </source>
</evidence>
<dbReference type="Proteomes" id="UP001472866">
    <property type="component" value="Chromosome 09"/>
</dbReference>
<dbReference type="PROSITE" id="PS00135">
    <property type="entry name" value="TRYPSIN_SER"/>
    <property type="match status" value="1"/>
</dbReference>
<feature type="domain" description="Peptidase S1" evidence="5">
    <location>
        <begin position="55"/>
        <end position="437"/>
    </location>
</feature>
<evidence type="ECO:0000256" key="3">
    <source>
        <dbReference type="RuleBase" id="RU363034"/>
    </source>
</evidence>
<dbReference type="InterPro" id="IPR033116">
    <property type="entry name" value="TRYPSIN_SER"/>
</dbReference>
<proteinExistence type="inferred from homology"/>
<dbReference type="SUPFAM" id="SSF50494">
    <property type="entry name" value="Trypsin-like serine proteases"/>
    <property type="match status" value="1"/>
</dbReference>
<dbReference type="PRINTS" id="PR00722">
    <property type="entry name" value="CHYMOTRYPSIN"/>
</dbReference>
<dbReference type="GO" id="GO:0006508">
    <property type="term" value="P:proteolysis"/>
    <property type="evidence" value="ECO:0007669"/>
    <property type="project" value="UniProtKB-KW"/>
</dbReference>
<keyword evidence="3" id="KW-0720">Serine protease</keyword>
<dbReference type="AlphaFoldDB" id="A0AAX4PEJ6"/>
<dbReference type="Gene3D" id="2.40.10.10">
    <property type="entry name" value="Trypsin-like serine proteases"/>
    <property type="match status" value="1"/>
</dbReference>
<evidence type="ECO:0000256" key="4">
    <source>
        <dbReference type="SAM" id="MobiDB-lite"/>
    </source>
</evidence>
<dbReference type="InterPro" id="IPR009003">
    <property type="entry name" value="Peptidase_S1_PA"/>
</dbReference>
<evidence type="ECO:0000256" key="1">
    <source>
        <dbReference type="ARBA" id="ARBA00007664"/>
    </source>
</evidence>
<dbReference type="PROSITE" id="PS50240">
    <property type="entry name" value="TRYPSIN_DOM"/>
    <property type="match status" value="1"/>
</dbReference>
<dbReference type="Pfam" id="PF00089">
    <property type="entry name" value="Trypsin"/>
    <property type="match status" value="1"/>
</dbReference>